<reference evidence="3 4" key="1">
    <citation type="submission" date="2024-02" db="EMBL/GenBank/DDBJ databases">
        <authorList>
            <person name="Chen Y."/>
            <person name="Shah S."/>
            <person name="Dougan E. K."/>
            <person name="Thang M."/>
            <person name="Chan C."/>
        </authorList>
    </citation>
    <scope>NUCLEOTIDE SEQUENCE [LARGE SCALE GENOMIC DNA]</scope>
</reference>
<gene>
    <name evidence="3" type="ORF">CCMP2556_LOCUS23373</name>
</gene>
<feature type="transmembrane region" description="Helical" evidence="2">
    <location>
        <begin position="437"/>
        <end position="458"/>
    </location>
</feature>
<sequence length="744" mass="83418">MQAAMPGAEVPLGGDVPRGLTVASHYGALDEFQDAEAAKLAKSKRRRRVNCVPLLLALLLPQYTEMKICRMRAGPIAHVVLLLLASSMVAWAAPGVVVPPGEEEMTPEKAEAIKQAKALLASLKNRTNRTARTRADNDEMLARVISLVIHDASMVRLQNTEPNRSEDCTWPSCAAYCAPCAKTNQYWTCFTSGTQCQENSECVMGACFAEPGYCYADAYPQIARCWMGATPEKANFYNSVILRLGAAPPVPLPEATYEEWMTWANSCAIIPFLLFIFSLFVAYKVCWVIDFSKGDQCDWLPRTRHGIIVFSVFCLIFFLIFQVIRFFVVRSDIRILEGRMDDLQRSMHNFQELTDELVSAEHAYNQSLVYAPDSCGEHNPLATQLVQLLADALEDEFMQVDLILEIVRETLDTAMVLLARGKTNLHSFGYMLIYYPIYPAVIMLLGMACLLCIAGFAWNRPKVLINPYFRGALNMLSPCILIFVLFCGICASLCFYISMLITGYCLNIDDNLQVASSRIKFHEEVAEKVNVEPILQHTAAYYLQGVNVNPMGTLLQNFEAALYTVKRLYEMFEWLVHLGDVSCPGLVRLSPVPLLKLLLETTADGYDFISAKNIWPYYSAIAHKTVCHHFPRNGMGLVFICILIGFIFCPLIAITISNHLKHARFGLEMAESTHENEKVSNEFGTVGVMIQSRLSELSTDEQELLLKSLHQDVLMKKERSRSSQEVDEKTSALETDSDSGDRMC</sequence>
<evidence type="ECO:0000256" key="1">
    <source>
        <dbReference type="SAM" id="MobiDB-lite"/>
    </source>
</evidence>
<evidence type="ECO:0000313" key="4">
    <source>
        <dbReference type="Proteomes" id="UP001642484"/>
    </source>
</evidence>
<feature type="compositionally biased region" description="Basic and acidic residues" evidence="1">
    <location>
        <begin position="716"/>
        <end position="731"/>
    </location>
</feature>
<feature type="region of interest" description="Disordered" evidence="1">
    <location>
        <begin position="716"/>
        <end position="744"/>
    </location>
</feature>
<keyword evidence="2" id="KW-1133">Transmembrane helix</keyword>
<feature type="transmembrane region" description="Helical" evidence="2">
    <location>
        <begin position="479"/>
        <end position="501"/>
    </location>
</feature>
<keyword evidence="2" id="KW-0812">Transmembrane</keyword>
<feature type="transmembrane region" description="Helical" evidence="2">
    <location>
        <begin position="634"/>
        <end position="656"/>
    </location>
</feature>
<feature type="transmembrane region" description="Helical" evidence="2">
    <location>
        <begin position="263"/>
        <end position="286"/>
    </location>
</feature>
<dbReference type="EMBL" id="CAXAMN010014825">
    <property type="protein sequence ID" value="CAK9044388.1"/>
    <property type="molecule type" value="Genomic_DNA"/>
</dbReference>
<proteinExistence type="predicted"/>
<protein>
    <submittedName>
        <fullName evidence="3">Uncharacterized protein</fullName>
    </submittedName>
</protein>
<name>A0ABP0M014_9DINO</name>
<feature type="transmembrane region" description="Helical" evidence="2">
    <location>
        <begin position="307"/>
        <end position="328"/>
    </location>
</feature>
<organism evidence="3 4">
    <name type="scientific">Durusdinium trenchii</name>
    <dbReference type="NCBI Taxonomy" id="1381693"/>
    <lineage>
        <taxon>Eukaryota</taxon>
        <taxon>Sar</taxon>
        <taxon>Alveolata</taxon>
        <taxon>Dinophyceae</taxon>
        <taxon>Suessiales</taxon>
        <taxon>Symbiodiniaceae</taxon>
        <taxon>Durusdinium</taxon>
    </lineage>
</organism>
<keyword evidence="4" id="KW-1185">Reference proteome</keyword>
<comment type="caution">
    <text evidence="3">The sequence shown here is derived from an EMBL/GenBank/DDBJ whole genome shotgun (WGS) entry which is preliminary data.</text>
</comment>
<evidence type="ECO:0000313" key="3">
    <source>
        <dbReference type="EMBL" id="CAK9044388.1"/>
    </source>
</evidence>
<evidence type="ECO:0000256" key="2">
    <source>
        <dbReference type="SAM" id="Phobius"/>
    </source>
</evidence>
<keyword evidence="2" id="KW-0472">Membrane</keyword>
<dbReference type="Proteomes" id="UP001642484">
    <property type="component" value="Unassembled WGS sequence"/>
</dbReference>
<accession>A0ABP0M014</accession>
<feature type="transmembrane region" description="Helical" evidence="2">
    <location>
        <begin position="76"/>
        <end position="97"/>
    </location>
</feature>